<dbReference type="Proteomes" id="UP000583699">
    <property type="component" value="Unassembled WGS sequence"/>
</dbReference>
<comment type="caution">
    <text evidence="1">The sequence shown here is derived from an EMBL/GenBank/DDBJ whole genome shotgun (WGS) entry which is preliminary data.</text>
</comment>
<keyword evidence="2" id="KW-1185">Reference proteome</keyword>
<evidence type="ECO:0000313" key="1">
    <source>
        <dbReference type="EMBL" id="MBB5355847.1"/>
    </source>
</evidence>
<accession>A0A7W8N9H4</accession>
<name>A0A7W8N9H4_9BACL</name>
<protein>
    <recommendedName>
        <fullName evidence="3">Spore coat-like protein</fullName>
    </recommendedName>
</protein>
<evidence type="ECO:0008006" key="3">
    <source>
        <dbReference type="Google" id="ProtNLM"/>
    </source>
</evidence>
<dbReference type="InterPro" id="IPR025555">
    <property type="entry name" value="YppG"/>
</dbReference>
<proteinExistence type="predicted"/>
<dbReference type="Pfam" id="PF14179">
    <property type="entry name" value="YppG"/>
    <property type="match status" value="1"/>
</dbReference>
<evidence type="ECO:0000313" key="2">
    <source>
        <dbReference type="Proteomes" id="UP000583699"/>
    </source>
</evidence>
<reference evidence="1 2" key="1">
    <citation type="submission" date="2020-08" db="EMBL/GenBank/DDBJ databases">
        <title>Genomic Encyclopedia of Type Strains, Phase IV (KMG-IV): sequencing the most valuable type-strain genomes for metagenomic binning, comparative biology and taxonomic classification.</title>
        <authorList>
            <person name="Goeker M."/>
        </authorList>
    </citation>
    <scope>NUCLEOTIDE SEQUENCE [LARGE SCALE GENOMIC DNA]</scope>
    <source>
        <strain evidence="1 2">DSM 19169</strain>
    </source>
</reference>
<dbReference type="AlphaFoldDB" id="A0A7W8N9H4"/>
<dbReference type="RefSeq" id="WP_183243162.1">
    <property type="nucleotide sequence ID" value="NZ_JACHEQ010000008.1"/>
</dbReference>
<organism evidence="1 2">
    <name type="scientific">Anoxybacillus mongoliensis</name>
    <dbReference type="NCBI Taxonomy" id="452565"/>
    <lineage>
        <taxon>Bacteria</taxon>
        <taxon>Bacillati</taxon>
        <taxon>Bacillota</taxon>
        <taxon>Bacilli</taxon>
        <taxon>Bacillales</taxon>
        <taxon>Anoxybacillaceae</taxon>
        <taxon>Anoxybacillus</taxon>
    </lineage>
</organism>
<dbReference type="EMBL" id="JACHEQ010000008">
    <property type="protein sequence ID" value="MBB5355847.1"/>
    <property type="molecule type" value="Genomic_DNA"/>
</dbReference>
<sequence length="112" mass="12594">MYQPWSTMQMPHIPPVHYYPYYSQHYSQPTSFPTQPVVPPVAPSMSPFAPPAASPFVPPMSPFPKPPSLLEQFKTKEGTYDITKMMNTMGQAVQVMNQMSGLVKGLTQTFKL</sequence>
<gene>
    <name evidence="1" type="ORF">HNR43_001825</name>
</gene>